<evidence type="ECO:0000313" key="7">
    <source>
        <dbReference type="Proteomes" id="UP000444721"/>
    </source>
</evidence>
<dbReference type="SUPFAM" id="SSF117281">
    <property type="entry name" value="Kelch motif"/>
    <property type="match status" value="1"/>
</dbReference>
<dbReference type="RefSeq" id="XP_044563565.1">
    <property type="nucleotide sequence ID" value="XM_044705060.1"/>
</dbReference>
<comment type="caution">
    <text evidence="2">Lacks conserved residue(s) required for the propagation of feature annotation.</text>
</comment>
<feature type="repeat" description="RCC1" evidence="3">
    <location>
        <begin position="269"/>
        <end position="321"/>
    </location>
</feature>
<evidence type="ECO:0000256" key="4">
    <source>
        <dbReference type="SAM" id="Phobius"/>
    </source>
</evidence>
<dbReference type="InterPro" id="IPR036056">
    <property type="entry name" value="Fibrinogen-like_C"/>
</dbReference>
<dbReference type="OrthoDB" id="61110at2759"/>
<feature type="repeat" description="RCC1" evidence="3">
    <location>
        <begin position="483"/>
        <end position="534"/>
    </location>
</feature>
<dbReference type="EMBL" id="VFQX01000028">
    <property type="protein sequence ID" value="KAF0978852.1"/>
    <property type="molecule type" value="Genomic_DNA"/>
</dbReference>
<feature type="repeat" description="RCC1" evidence="3">
    <location>
        <begin position="321"/>
        <end position="373"/>
    </location>
</feature>
<keyword evidence="4" id="KW-0472">Membrane</keyword>
<name>A0A6A5BW45_NAEFO</name>
<dbReference type="InterPro" id="IPR051210">
    <property type="entry name" value="Ub_ligase/GEF_domain"/>
</dbReference>
<feature type="repeat" description="RCC1" evidence="3">
    <location>
        <begin position="535"/>
        <end position="586"/>
    </location>
</feature>
<dbReference type="Gene3D" id="2.130.10.30">
    <property type="entry name" value="Regulator of chromosome condensation 1/beta-lactamase-inhibitor protein II"/>
    <property type="match status" value="2"/>
</dbReference>
<dbReference type="Proteomes" id="UP000444721">
    <property type="component" value="Unassembled WGS sequence"/>
</dbReference>
<evidence type="ECO:0000256" key="3">
    <source>
        <dbReference type="PROSITE-ProRule" id="PRU00235"/>
    </source>
</evidence>
<comment type="caution">
    <text evidence="6">The sequence shown here is derived from an EMBL/GenBank/DDBJ whole genome shotgun (WGS) entry which is preliminary data.</text>
</comment>
<evidence type="ECO:0000256" key="1">
    <source>
        <dbReference type="ARBA" id="ARBA00022737"/>
    </source>
</evidence>
<accession>A0A6A5BW45</accession>
<dbReference type="PANTHER" id="PTHR22870">
    <property type="entry name" value="REGULATOR OF CHROMOSOME CONDENSATION"/>
    <property type="match status" value="1"/>
</dbReference>
<evidence type="ECO:0000313" key="6">
    <source>
        <dbReference type="EMBL" id="KAF0978852.1"/>
    </source>
</evidence>
<dbReference type="Gene3D" id="3.90.215.10">
    <property type="entry name" value="Gamma Fibrinogen, chain A, domain 1"/>
    <property type="match status" value="1"/>
</dbReference>
<keyword evidence="4" id="KW-1133">Transmembrane helix</keyword>
<feature type="domain" description="EGF-like" evidence="5">
    <location>
        <begin position="939"/>
        <end position="973"/>
    </location>
</feature>
<dbReference type="SUPFAM" id="SSF56496">
    <property type="entry name" value="Fibrinogen C-terminal domain-like"/>
    <property type="match status" value="1"/>
</dbReference>
<keyword evidence="7" id="KW-1185">Reference proteome</keyword>
<keyword evidence="4" id="KW-0812">Transmembrane</keyword>
<keyword evidence="2" id="KW-1015">Disulfide bond</keyword>
<evidence type="ECO:0000256" key="2">
    <source>
        <dbReference type="PROSITE-ProRule" id="PRU00076"/>
    </source>
</evidence>
<evidence type="ECO:0000259" key="5">
    <source>
        <dbReference type="PROSITE" id="PS50026"/>
    </source>
</evidence>
<dbReference type="Pfam" id="PF25390">
    <property type="entry name" value="WD40_RLD"/>
    <property type="match status" value="1"/>
</dbReference>
<feature type="transmembrane region" description="Helical" evidence="4">
    <location>
        <begin position="49"/>
        <end position="69"/>
    </location>
</feature>
<dbReference type="InterPro" id="IPR014716">
    <property type="entry name" value="Fibrinogen_a/b/g_C_1"/>
</dbReference>
<keyword evidence="2" id="KW-0245">EGF-like domain</keyword>
<reference evidence="6 7" key="1">
    <citation type="journal article" date="2019" name="Sci. Rep.">
        <title>Nanopore sequencing improves the draft genome of the human pathogenic amoeba Naegleria fowleri.</title>
        <authorList>
            <person name="Liechti N."/>
            <person name="Schurch N."/>
            <person name="Bruggmann R."/>
            <person name="Wittwer M."/>
        </authorList>
    </citation>
    <scope>NUCLEOTIDE SEQUENCE [LARGE SCALE GENOMIC DNA]</scope>
    <source>
        <strain evidence="6 7">ATCC 30894</strain>
    </source>
</reference>
<gene>
    <name evidence="6" type="ORF">FDP41_001922</name>
</gene>
<dbReference type="PANTHER" id="PTHR22870:SF466">
    <property type="entry name" value="ANKYRIN REPEAT-CONTAINING PROTEIN"/>
    <property type="match status" value="1"/>
</dbReference>
<dbReference type="PROSITE" id="PS50012">
    <property type="entry name" value="RCC1_3"/>
    <property type="match status" value="6"/>
</dbReference>
<dbReference type="VEuPathDB" id="AmoebaDB:FDP41_001922"/>
<proteinExistence type="predicted"/>
<dbReference type="Gene3D" id="2.120.10.80">
    <property type="entry name" value="Kelch-type beta propeller"/>
    <property type="match status" value="1"/>
</dbReference>
<dbReference type="SUPFAM" id="SSF50985">
    <property type="entry name" value="RCC1/BLIP-II"/>
    <property type="match status" value="2"/>
</dbReference>
<dbReference type="InterPro" id="IPR000408">
    <property type="entry name" value="Reg_chr_condens"/>
</dbReference>
<dbReference type="PROSITE" id="PS50026">
    <property type="entry name" value="EGF_3"/>
    <property type="match status" value="1"/>
</dbReference>
<dbReference type="VEuPathDB" id="AmoebaDB:NF0009220"/>
<feature type="repeat" description="RCC1" evidence="3">
    <location>
        <begin position="429"/>
        <end position="482"/>
    </location>
</feature>
<protein>
    <recommendedName>
        <fullName evidence="5">EGF-like domain-containing protein</fullName>
    </recommendedName>
</protein>
<sequence length="1388" mass="155416">MVNVLSWRNSGGSGLAKRDPSAASSSFLGLINHHKYTLKKNTAYHHDRLTFLVLLISLLILCNYAAPFISSSLSYTISDQEIVIEQVKAWKYKQRSFIRVIEGDVLKERTTMIETREKPKAVDVYDAIGEAKAHIERVNINSPVLGNMTQLAWDKLVQVVSRELELEHILVMGRRSIFDLGEKCATGINVSVVICLVEAAQHIFNKNFTEYVYGEEMFFRGKHFNISRDQYLTFETGKPIDFVQNRTTSRITNRISAGSKHVLVLMPNGKVYSTGVYVNGNLGRTMTDSKIVYNAPVENLEGHKILQIESNMNSNLILTDKGVYGFGENANSQMGTGGTKTVLTPTRINGFNFNTTIVQIAMGYSFSFAIDITGKLWAWGNNKDGQLGDRTWDDKNRPFSVYRYGALLNQTVYRVCGGWKHALILTTNGSLYAMGDNSLGQLGTNSNVNSGEPVKVKMDNFVFRTVIDIQCGYGHNLALTSSGEVFSWGYNAYGQIGDGTTSNVLKPKLVSGLSDCNVKKIHTKANVNIVLCSNNTIFVWGKNDVNQTGTGLSSTAISLPTRIDYTQQPIIDMTSSENYSFLFLADGSIHAAGICNNVQYFYGHDCLDSQPALLPGAVPNDPKRYVFSLDGKFTKVRLQDNMAIPWYERKLVYFEMGEDGYLLKPDVTVPTRTWNGFSMYTTNVTKNNNWTILEYNNSTNEGFPVSIYNSHFLKLNEYMYLFGGFINDEISNSIYRCPIYTLTQEWELVNVTLPIPLASGSIQVIGDFVYIFGGMSRLYYYNETWDEGPTIAPIIVDTILRAPLSNVVSFEIVPNKKISTPLHSAYSEIVGDYVYLFGGSNELHNSTFNIFRAPLSDPTTWQMTFGLLPFYSINTGTFVSTNSSLYIFNGGNSTTASGGPYMAVASTNDPVESWMLYQDPILTTDTWCKKYRLLCLYCNGVPATHPSVCSSAGDCADYDTCVCTPGRSGKNCELVSILAYDNIRRYADGTYASSCEEYKNPSNTSRIYSGFIGNGFYMLQPYPGMPPVLEFCDMTPKLPNYPSHHPEIISVQTTSNTIQTYYRLLKYSNSITNLGNGIYKLQYDLSRASLFSNNQVRDNQVTPQLQMLCTTPYVGAPVLCSYAGVCTNNKCVCGTERYGSDCRTVGIVNYGGARRYADLTFATSCYYYRFPSNSSRLYSGDIGDGMYLIQPDSTKDPVQVFCDMTSKDKNGYDNSGWTLVYKYPKRVADDPYTIWTSTSDTFGTPNKFREDIYHLATVKNSWSVFSEARVEITAGGSVKKYIVFRLGTDKNIWFDKFSVSHSSWALDTGIYQFFSAVGDNANNRRWAIIRSYFNCPGDHGWLAMPYSDVCAGTWPLEPYGRTILYTSADTSTYFKDMLKADTFIIMLR</sequence>
<dbReference type="InterPro" id="IPR000742">
    <property type="entry name" value="EGF"/>
</dbReference>
<dbReference type="PROSITE" id="PS00022">
    <property type="entry name" value="EGF_1"/>
    <property type="match status" value="1"/>
</dbReference>
<feature type="disulfide bond" evidence="2">
    <location>
        <begin position="963"/>
        <end position="972"/>
    </location>
</feature>
<organism evidence="6 7">
    <name type="scientific">Naegleria fowleri</name>
    <name type="common">Brain eating amoeba</name>
    <dbReference type="NCBI Taxonomy" id="5763"/>
    <lineage>
        <taxon>Eukaryota</taxon>
        <taxon>Discoba</taxon>
        <taxon>Heterolobosea</taxon>
        <taxon>Tetramitia</taxon>
        <taxon>Eutetramitia</taxon>
        <taxon>Vahlkampfiidae</taxon>
        <taxon>Naegleria</taxon>
    </lineage>
</organism>
<dbReference type="GeneID" id="68109140"/>
<feature type="repeat" description="RCC1" evidence="3">
    <location>
        <begin position="374"/>
        <end position="428"/>
    </location>
</feature>
<dbReference type="VEuPathDB" id="AmoebaDB:NfTy_033150"/>
<dbReference type="InterPro" id="IPR058923">
    <property type="entry name" value="RCC1-like_dom"/>
</dbReference>
<keyword evidence="1" id="KW-0677">Repeat</keyword>
<dbReference type="InterPro" id="IPR015915">
    <property type="entry name" value="Kelch-typ_b-propeller"/>
</dbReference>
<dbReference type="PRINTS" id="PR00633">
    <property type="entry name" value="RCCNDNSATION"/>
</dbReference>
<dbReference type="InterPro" id="IPR009091">
    <property type="entry name" value="RCC1/BLIP-II"/>
</dbReference>